<dbReference type="Pfam" id="PF00629">
    <property type="entry name" value="MAM"/>
    <property type="match status" value="2"/>
</dbReference>
<evidence type="ECO:0000259" key="1">
    <source>
        <dbReference type="PROSITE" id="PS50060"/>
    </source>
</evidence>
<dbReference type="PANTHER" id="PTHR23282:SF142">
    <property type="entry name" value="MAM DOMAIN-CONTAINING PROTEIN"/>
    <property type="match status" value="1"/>
</dbReference>
<dbReference type="Proteomes" id="UP001159405">
    <property type="component" value="Unassembled WGS sequence"/>
</dbReference>
<dbReference type="PANTHER" id="PTHR23282">
    <property type="entry name" value="APICAL ENDOSOMAL GLYCOPROTEIN PRECURSOR"/>
    <property type="match status" value="1"/>
</dbReference>
<sequence>MTSSSGKGPSSDHTTGTTTGYYMYIEASSPHQPGDDAKLYSPPLKVFGIMCLEFYYYMAGAVNGSLNVTINETVVFSASGDKEDIWHKASINISSIVGLHRPTVFNIYPFEKKETPCFYQRKLEIIGNFETICNFDVSMCGFVQGIDDTFDWTRHQGSTSSTDTGPSFDHTTGNLTGYYMYIEASSPRQPGDNAKLYSPPLEFFGNMCLQFYYHMYGATTGNLSVTVSGNLVFSARGDKRGIWRKASVNVSAIEGLHRVTFEGVVGSSYTGDIAIDDFSLTAGSCPYGKFFD</sequence>
<dbReference type="SUPFAM" id="SSF49899">
    <property type="entry name" value="Concanavalin A-like lectins/glucanases"/>
    <property type="match status" value="2"/>
</dbReference>
<dbReference type="Gene3D" id="2.60.120.200">
    <property type="match status" value="2"/>
</dbReference>
<reference evidence="2 3" key="1">
    <citation type="submission" date="2022-05" db="EMBL/GenBank/DDBJ databases">
        <authorList>
            <consortium name="Genoscope - CEA"/>
            <person name="William W."/>
        </authorList>
    </citation>
    <scope>NUCLEOTIDE SEQUENCE [LARGE SCALE GENOMIC DNA]</scope>
</reference>
<evidence type="ECO:0000313" key="3">
    <source>
        <dbReference type="Proteomes" id="UP001159405"/>
    </source>
</evidence>
<name>A0ABN8RBW1_9CNID</name>
<gene>
    <name evidence="2" type="ORF">PLOB_00018101</name>
</gene>
<feature type="domain" description="MAM" evidence="1">
    <location>
        <begin position="1"/>
        <end position="107"/>
    </location>
</feature>
<evidence type="ECO:0000313" key="2">
    <source>
        <dbReference type="EMBL" id="CAH3176293.1"/>
    </source>
</evidence>
<dbReference type="PROSITE" id="PS50060">
    <property type="entry name" value="MAM_2"/>
    <property type="match status" value="2"/>
</dbReference>
<dbReference type="InterPro" id="IPR051560">
    <property type="entry name" value="MAM_domain-containing"/>
</dbReference>
<feature type="domain" description="MAM" evidence="1">
    <location>
        <begin position="131"/>
        <end position="287"/>
    </location>
</feature>
<organism evidence="2 3">
    <name type="scientific">Porites lobata</name>
    <dbReference type="NCBI Taxonomy" id="104759"/>
    <lineage>
        <taxon>Eukaryota</taxon>
        <taxon>Metazoa</taxon>
        <taxon>Cnidaria</taxon>
        <taxon>Anthozoa</taxon>
        <taxon>Hexacorallia</taxon>
        <taxon>Scleractinia</taxon>
        <taxon>Fungiina</taxon>
        <taxon>Poritidae</taxon>
        <taxon>Porites</taxon>
    </lineage>
</organism>
<protein>
    <recommendedName>
        <fullName evidence="1">MAM domain-containing protein</fullName>
    </recommendedName>
</protein>
<dbReference type="SMART" id="SM00137">
    <property type="entry name" value="MAM"/>
    <property type="match status" value="1"/>
</dbReference>
<accession>A0ABN8RBW1</accession>
<dbReference type="InterPro" id="IPR000998">
    <property type="entry name" value="MAM_dom"/>
</dbReference>
<dbReference type="PROSITE" id="PS00740">
    <property type="entry name" value="MAM_1"/>
    <property type="match status" value="2"/>
</dbReference>
<dbReference type="CDD" id="cd06263">
    <property type="entry name" value="MAM"/>
    <property type="match status" value="1"/>
</dbReference>
<proteinExistence type="predicted"/>
<keyword evidence="3" id="KW-1185">Reference proteome</keyword>
<dbReference type="EMBL" id="CALNXK010000211">
    <property type="protein sequence ID" value="CAH3176293.1"/>
    <property type="molecule type" value="Genomic_DNA"/>
</dbReference>
<dbReference type="InterPro" id="IPR013320">
    <property type="entry name" value="ConA-like_dom_sf"/>
</dbReference>
<comment type="caution">
    <text evidence="2">The sequence shown here is derived from an EMBL/GenBank/DDBJ whole genome shotgun (WGS) entry which is preliminary data.</text>
</comment>